<feature type="compositionally biased region" description="Basic and acidic residues" evidence="1">
    <location>
        <begin position="64"/>
        <end position="78"/>
    </location>
</feature>
<dbReference type="EMBL" id="JANPWB010000006">
    <property type="protein sequence ID" value="KAJ1177712.1"/>
    <property type="molecule type" value="Genomic_DNA"/>
</dbReference>
<feature type="compositionally biased region" description="Basic and acidic residues" evidence="1">
    <location>
        <begin position="86"/>
        <end position="136"/>
    </location>
</feature>
<evidence type="ECO:0000313" key="2">
    <source>
        <dbReference type="EMBL" id="KAJ1177712.1"/>
    </source>
</evidence>
<feature type="compositionally biased region" description="Acidic residues" evidence="1">
    <location>
        <begin position="25"/>
        <end position="36"/>
    </location>
</feature>
<organism evidence="2 3">
    <name type="scientific">Pleurodeles waltl</name>
    <name type="common">Iberian ribbed newt</name>
    <dbReference type="NCBI Taxonomy" id="8319"/>
    <lineage>
        <taxon>Eukaryota</taxon>
        <taxon>Metazoa</taxon>
        <taxon>Chordata</taxon>
        <taxon>Craniata</taxon>
        <taxon>Vertebrata</taxon>
        <taxon>Euteleostomi</taxon>
        <taxon>Amphibia</taxon>
        <taxon>Batrachia</taxon>
        <taxon>Caudata</taxon>
        <taxon>Salamandroidea</taxon>
        <taxon>Salamandridae</taxon>
        <taxon>Pleurodelinae</taxon>
        <taxon>Pleurodeles</taxon>
    </lineage>
</organism>
<keyword evidence="3" id="KW-1185">Reference proteome</keyword>
<accession>A0AAV7TM94</accession>
<evidence type="ECO:0000256" key="1">
    <source>
        <dbReference type="SAM" id="MobiDB-lite"/>
    </source>
</evidence>
<reference evidence="2" key="1">
    <citation type="journal article" date="2022" name="bioRxiv">
        <title>Sequencing and chromosome-scale assembly of the giantPleurodeles waltlgenome.</title>
        <authorList>
            <person name="Brown T."/>
            <person name="Elewa A."/>
            <person name="Iarovenko S."/>
            <person name="Subramanian E."/>
            <person name="Araus A.J."/>
            <person name="Petzold A."/>
            <person name="Susuki M."/>
            <person name="Suzuki K.-i.T."/>
            <person name="Hayashi T."/>
            <person name="Toyoda A."/>
            <person name="Oliveira C."/>
            <person name="Osipova E."/>
            <person name="Leigh N.D."/>
            <person name="Simon A."/>
            <person name="Yun M.H."/>
        </authorList>
    </citation>
    <scope>NUCLEOTIDE SEQUENCE</scope>
    <source>
        <strain evidence="2">20211129_DDA</strain>
        <tissue evidence="2">Liver</tissue>
    </source>
</reference>
<comment type="caution">
    <text evidence="2">The sequence shown here is derived from an EMBL/GenBank/DDBJ whole genome shotgun (WGS) entry which is preliminary data.</text>
</comment>
<name>A0AAV7TM94_PLEWA</name>
<sequence length="136" mass="15775">MEEDAVAGLFKGPHHQGRQQRPAEEDASGSPDDEDNSQEKDHCRLLNRGTRNQEEAFCSSRPCSGERGHSRERKEKENKKKKKKEERKTREIAEGQSDSKKKNHKERLAAERRKESEDEEKSHPENDRRKEKRGGA</sequence>
<dbReference type="Proteomes" id="UP001066276">
    <property type="component" value="Chromosome 3_2"/>
</dbReference>
<proteinExistence type="predicted"/>
<evidence type="ECO:0000313" key="3">
    <source>
        <dbReference type="Proteomes" id="UP001066276"/>
    </source>
</evidence>
<dbReference type="AlphaFoldDB" id="A0AAV7TM94"/>
<gene>
    <name evidence="2" type="ORF">NDU88_002964</name>
</gene>
<feature type="region of interest" description="Disordered" evidence="1">
    <location>
        <begin position="1"/>
        <end position="136"/>
    </location>
</feature>
<protein>
    <submittedName>
        <fullName evidence="2">Uncharacterized protein</fullName>
    </submittedName>
</protein>